<dbReference type="SUPFAM" id="SSF47336">
    <property type="entry name" value="ACP-like"/>
    <property type="match status" value="6"/>
</dbReference>
<dbReference type="PROSITE" id="PS50075">
    <property type="entry name" value="CARRIER"/>
    <property type="match status" value="6"/>
</dbReference>
<dbReference type="InterPro" id="IPR001242">
    <property type="entry name" value="Condensation_dom"/>
</dbReference>
<dbReference type="SMART" id="SM01294">
    <property type="entry name" value="PKS_PP_betabranch"/>
    <property type="match status" value="1"/>
</dbReference>
<keyword evidence="3" id="KW-0436">Ligase</keyword>
<evidence type="ECO:0000256" key="3">
    <source>
        <dbReference type="ARBA" id="ARBA00022598"/>
    </source>
</evidence>
<dbReference type="CDD" id="cd05918">
    <property type="entry name" value="A_NRPS_SidN3_like"/>
    <property type="match status" value="6"/>
</dbReference>
<dbReference type="GO" id="GO:0031177">
    <property type="term" value="F:phosphopantetheine binding"/>
    <property type="evidence" value="ECO:0007669"/>
    <property type="project" value="InterPro"/>
</dbReference>
<reference evidence="8" key="1">
    <citation type="journal article" date="2017" name="Genome Biol.">
        <title>Comparative genomics reveals high biological diversity and specific adaptations in the industrially and medically important fungal genus Aspergillus.</title>
        <authorList>
            <person name="de Vries R.P."/>
            <person name="Riley R."/>
            <person name="Wiebenga A."/>
            <person name="Aguilar-Osorio G."/>
            <person name="Amillis S."/>
            <person name="Uchima C.A."/>
            <person name="Anderluh G."/>
            <person name="Asadollahi M."/>
            <person name="Askin M."/>
            <person name="Barry K."/>
            <person name="Battaglia E."/>
            <person name="Bayram O."/>
            <person name="Benocci T."/>
            <person name="Braus-Stromeyer S.A."/>
            <person name="Caldana C."/>
            <person name="Canovas D."/>
            <person name="Cerqueira G.C."/>
            <person name="Chen F."/>
            <person name="Chen W."/>
            <person name="Choi C."/>
            <person name="Clum A."/>
            <person name="Dos Santos R.A."/>
            <person name="Damasio A.R."/>
            <person name="Diallinas G."/>
            <person name="Emri T."/>
            <person name="Fekete E."/>
            <person name="Flipphi M."/>
            <person name="Freyberg S."/>
            <person name="Gallo A."/>
            <person name="Gournas C."/>
            <person name="Habgood R."/>
            <person name="Hainaut M."/>
            <person name="Harispe M.L."/>
            <person name="Henrissat B."/>
            <person name="Hilden K.S."/>
            <person name="Hope R."/>
            <person name="Hossain A."/>
            <person name="Karabika E."/>
            <person name="Karaffa L."/>
            <person name="Karanyi Z."/>
            <person name="Krasevec N."/>
            <person name="Kuo A."/>
            <person name="Kusch H."/>
            <person name="LaButti K."/>
            <person name="Lagendijk E.L."/>
            <person name="Lapidus A."/>
            <person name="Levasseur A."/>
            <person name="Lindquist E."/>
            <person name="Lipzen A."/>
            <person name="Logrieco A.F."/>
            <person name="MacCabe A."/>
            <person name="Maekelae M.R."/>
            <person name="Malavazi I."/>
            <person name="Melin P."/>
            <person name="Meyer V."/>
            <person name="Mielnichuk N."/>
            <person name="Miskei M."/>
            <person name="Molnar A.P."/>
            <person name="Mule G."/>
            <person name="Ngan C.Y."/>
            <person name="Orejas M."/>
            <person name="Orosz E."/>
            <person name="Ouedraogo J.P."/>
            <person name="Overkamp K.M."/>
            <person name="Park H.-S."/>
            <person name="Perrone G."/>
            <person name="Piumi F."/>
            <person name="Punt P.J."/>
            <person name="Ram A.F."/>
            <person name="Ramon A."/>
            <person name="Rauscher S."/>
            <person name="Record E."/>
            <person name="Riano-Pachon D.M."/>
            <person name="Robert V."/>
            <person name="Roehrig J."/>
            <person name="Ruller R."/>
            <person name="Salamov A."/>
            <person name="Salih N.S."/>
            <person name="Samson R.A."/>
            <person name="Sandor E."/>
            <person name="Sanguinetti M."/>
            <person name="Schuetze T."/>
            <person name="Sepcic K."/>
            <person name="Shelest E."/>
            <person name="Sherlock G."/>
            <person name="Sophianopoulou V."/>
            <person name="Squina F.M."/>
            <person name="Sun H."/>
            <person name="Susca A."/>
            <person name="Todd R.B."/>
            <person name="Tsang A."/>
            <person name="Unkles S.E."/>
            <person name="van de Wiele N."/>
            <person name="van Rossen-Uffink D."/>
            <person name="Oliveira J.V."/>
            <person name="Vesth T.C."/>
            <person name="Visser J."/>
            <person name="Yu J.-H."/>
            <person name="Zhou M."/>
            <person name="Andersen M.R."/>
            <person name="Archer D.B."/>
            <person name="Baker S.E."/>
            <person name="Benoit I."/>
            <person name="Brakhage A.A."/>
            <person name="Braus G.H."/>
            <person name="Fischer R."/>
            <person name="Frisvad J.C."/>
            <person name="Goldman G.H."/>
            <person name="Houbraken J."/>
            <person name="Oakley B."/>
            <person name="Pocsi I."/>
            <person name="Scazzocchio C."/>
            <person name="Seiboth B."/>
            <person name="vanKuyk P.A."/>
            <person name="Wortman J."/>
            <person name="Dyer P.S."/>
            <person name="Grigoriev I.V."/>
        </authorList>
    </citation>
    <scope>NUCLEOTIDE SEQUENCE [LARGE SCALE GENOMIC DNA]</scope>
    <source>
        <strain evidence="8">CBS 583.65</strain>
    </source>
</reference>
<dbReference type="Proteomes" id="UP000184073">
    <property type="component" value="Unassembled WGS sequence"/>
</dbReference>
<dbReference type="InterPro" id="IPR045851">
    <property type="entry name" value="AMP-bd_C_sf"/>
</dbReference>
<dbReference type="InterPro" id="IPR006162">
    <property type="entry name" value="Ppantetheine_attach_site"/>
</dbReference>
<evidence type="ECO:0000256" key="5">
    <source>
        <dbReference type="ARBA" id="ARBA00029454"/>
    </source>
</evidence>
<dbReference type="PROSITE" id="PS00012">
    <property type="entry name" value="PHOSPHOPANTETHEINE"/>
    <property type="match status" value="4"/>
</dbReference>
<dbReference type="GO" id="GO:0044550">
    <property type="term" value="P:secondary metabolite biosynthetic process"/>
    <property type="evidence" value="ECO:0007669"/>
    <property type="project" value="TreeGrafter"/>
</dbReference>
<dbReference type="RefSeq" id="XP_040665359.1">
    <property type="nucleotide sequence ID" value="XM_040814571.1"/>
</dbReference>
<organism evidence="7 8">
    <name type="scientific">Aspergillus versicolor CBS 583.65</name>
    <dbReference type="NCBI Taxonomy" id="1036611"/>
    <lineage>
        <taxon>Eukaryota</taxon>
        <taxon>Fungi</taxon>
        <taxon>Dikarya</taxon>
        <taxon>Ascomycota</taxon>
        <taxon>Pezizomycotina</taxon>
        <taxon>Eurotiomycetes</taxon>
        <taxon>Eurotiomycetidae</taxon>
        <taxon>Eurotiales</taxon>
        <taxon>Aspergillaceae</taxon>
        <taxon>Aspergillus</taxon>
        <taxon>Aspergillus subgen. Nidulantes</taxon>
    </lineage>
</organism>
<dbReference type="OrthoDB" id="416786at2759"/>
<feature type="domain" description="Carrier" evidence="6">
    <location>
        <begin position="5823"/>
        <end position="5899"/>
    </location>
</feature>
<dbReference type="PANTHER" id="PTHR45527:SF16">
    <property type="entry name" value="NONRIBOSOMAL PEPTIDE SYNTHASE ATNA-RELATED"/>
    <property type="match status" value="1"/>
</dbReference>
<dbReference type="Gene3D" id="3.30.300.30">
    <property type="match status" value="6"/>
</dbReference>
<keyword evidence="4" id="KW-0677">Repeat</keyword>
<dbReference type="Pfam" id="PF00668">
    <property type="entry name" value="Condensation"/>
    <property type="match status" value="8"/>
</dbReference>
<dbReference type="Gene3D" id="3.40.50.980">
    <property type="match status" value="2"/>
</dbReference>
<dbReference type="VEuPathDB" id="FungiDB:ASPVEDRAFT_520737"/>
<dbReference type="FunFam" id="3.30.559.30:FF:000005">
    <property type="entry name" value="Nonribosomal peptide synthase Pes1"/>
    <property type="match status" value="2"/>
</dbReference>
<dbReference type="Gene3D" id="1.10.1200.10">
    <property type="entry name" value="ACP-like"/>
    <property type="match status" value="6"/>
</dbReference>
<dbReference type="NCBIfam" id="TIGR01733">
    <property type="entry name" value="AA-adenyl-dom"/>
    <property type="match status" value="6"/>
</dbReference>
<dbReference type="GO" id="GO:0005737">
    <property type="term" value="C:cytoplasm"/>
    <property type="evidence" value="ECO:0007669"/>
    <property type="project" value="TreeGrafter"/>
</dbReference>
<dbReference type="EMBL" id="KV878127">
    <property type="protein sequence ID" value="OJI99596.1"/>
    <property type="molecule type" value="Genomic_DNA"/>
</dbReference>
<accession>A0A1L9PDJ3</accession>
<dbReference type="InterPro" id="IPR010071">
    <property type="entry name" value="AA_adenyl_dom"/>
</dbReference>
<evidence type="ECO:0000256" key="2">
    <source>
        <dbReference type="ARBA" id="ARBA00022553"/>
    </source>
</evidence>
<dbReference type="FunFam" id="3.30.559.10:FF:000016">
    <property type="entry name" value="Nonribosomal peptide synthase Pes1"/>
    <property type="match status" value="2"/>
</dbReference>
<dbReference type="FunFam" id="3.40.50.980:FF:000001">
    <property type="entry name" value="Non-ribosomal peptide synthetase"/>
    <property type="match status" value="1"/>
</dbReference>
<gene>
    <name evidence="7" type="ORF">ASPVEDRAFT_520737</name>
</gene>
<comment type="similarity">
    <text evidence="5">Belongs to the NRP synthetase family.</text>
</comment>
<dbReference type="InterPro" id="IPR020806">
    <property type="entry name" value="PKS_PP-bd"/>
</dbReference>
<evidence type="ECO:0000256" key="4">
    <source>
        <dbReference type="ARBA" id="ARBA00022737"/>
    </source>
</evidence>
<dbReference type="PANTHER" id="PTHR45527">
    <property type="entry name" value="NONRIBOSOMAL PEPTIDE SYNTHETASE"/>
    <property type="match status" value="1"/>
</dbReference>
<dbReference type="Gene3D" id="3.30.559.30">
    <property type="entry name" value="Nonribosomal peptide synthetase, condensation domain"/>
    <property type="match status" value="8"/>
</dbReference>
<dbReference type="FunFam" id="3.30.300.30:FF:000015">
    <property type="entry name" value="Nonribosomal peptide synthase SidD"/>
    <property type="match status" value="6"/>
</dbReference>
<dbReference type="CDD" id="cd19545">
    <property type="entry name" value="FUM14_C_NRPS-like"/>
    <property type="match status" value="2"/>
</dbReference>
<dbReference type="SUPFAM" id="SSF56801">
    <property type="entry name" value="Acetyl-CoA synthetase-like"/>
    <property type="match status" value="6"/>
</dbReference>
<dbReference type="CDD" id="cd19542">
    <property type="entry name" value="CT_NRPS-like"/>
    <property type="match status" value="3"/>
</dbReference>
<dbReference type="InterPro" id="IPR020845">
    <property type="entry name" value="AMP-binding_CS"/>
</dbReference>
<dbReference type="CDD" id="cd19534">
    <property type="entry name" value="E_NRPS"/>
    <property type="match status" value="3"/>
</dbReference>
<dbReference type="GO" id="GO:0016874">
    <property type="term" value="F:ligase activity"/>
    <property type="evidence" value="ECO:0007669"/>
    <property type="project" value="UniProtKB-KW"/>
</dbReference>
<dbReference type="STRING" id="1036611.A0A1L9PDJ3"/>
<dbReference type="Pfam" id="PF00501">
    <property type="entry name" value="AMP-binding"/>
    <property type="match status" value="6"/>
</dbReference>
<feature type="domain" description="Carrier" evidence="6">
    <location>
        <begin position="3205"/>
        <end position="3281"/>
    </location>
</feature>
<feature type="domain" description="Carrier" evidence="6">
    <location>
        <begin position="4745"/>
        <end position="4821"/>
    </location>
</feature>
<dbReference type="NCBIfam" id="NF003417">
    <property type="entry name" value="PRK04813.1"/>
    <property type="match status" value="6"/>
</dbReference>
<feature type="domain" description="Carrier" evidence="6">
    <location>
        <begin position="7369"/>
        <end position="7445"/>
    </location>
</feature>
<feature type="domain" description="Carrier" evidence="6">
    <location>
        <begin position="579"/>
        <end position="652"/>
    </location>
</feature>
<dbReference type="FunFam" id="3.30.559.30:FF:000003">
    <property type="entry name" value="Nonribosomal peptide synthase SidD"/>
    <property type="match status" value="2"/>
</dbReference>
<proteinExistence type="inferred from homology"/>
<dbReference type="SMART" id="SM00823">
    <property type="entry name" value="PKS_PP"/>
    <property type="match status" value="4"/>
</dbReference>
<dbReference type="Gene3D" id="3.30.559.10">
    <property type="entry name" value="Chloramphenicol acetyltransferase-like domain"/>
    <property type="match status" value="8"/>
</dbReference>
<keyword evidence="8" id="KW-1185">Reference proteome</keyword>
<dbReference type="InterPro" id="IPR023213">
    <property type="entry name" value="CAT-like_dom_sf"/>
</dbReference>
<dbReference type="Gene3D" id="3.40.50.12780">
    <property type="entry name" value="N-terminal domain of ligase-like"/>
    <property type="match status" value="5"/>
</dbReference>
<dbReference type="FunFam" id="3.40.50.12780:FF:000014">
    <property type="entry name" value="Nonribosomal peptide synthetase 1"/>
    <property type="match status" value="6"/>
</dbReference>
<name>A0A1L9PDJ3_ASPVE</name>
<dbReference type="InterPro" id="IPR042099">
    <property type="entry name" value="ANL_N_sf"/>
</dbReference>
<keyword evidence="1" id="KW-0596">Phosphopantetheine</keyword>
<dbReference type="GO" id="GO:0043041">
    <property type="term" value="P:amino acid activation for nonribosomal peptide biosynthetic process"/>
    <property type="evidence" value="ECO:0007669"/>
    <property type="project" value="TreeGrafter"/>
</dbReference>
<evidence type="ECO:0000313" key="7">
    <source>
        <dbReference type="EMBL" id="OJI99596.1"/>
    </source>
</evidence>
<dbReference type="SUPFAM" id="SSF52777">
    <property type="entry name" value="CoA-dependent acyltransferases"/>
    <property type="match status" value="16"/>
</dbReference>
<dbReference type="FunFam" id="3.30.559.30:FF:000002">
    <property type="entry name" value="Nonribosomal peptide synthase Pes1"/>
    <property type="match status" value="3"/>
</dbReference>
<dbReference type="GeneID" id="63730082"/>
<protein>
    <recommendedName>
        <fullName evidence="6">Carrier domain-containing protein</fullName>
    </recommendedName>
</protein>
<sequence>MACNVEQSVGDINLFNTPQWTQLADWGYNRALPSVTDSCVHELFSNQARATPNAPAICAWDGQLSYKDVDELTDRLAAMLARRGIERGSFVPLCFEKSMWTPIAMLAVLKAGGTCVSMDPSHPASRHALLIADTGAKLVLTSEAQLAPHSAGAVNAVSIGPKAVAGLGPQTNQPWPGQRAAPETPAFVVYTSGSTGTPKGVVLPHRTVCTSMNAHGTALQIGPGSRVLQFASHVFDISLQDMFSTLTRGACVCIPSDHDRLNDLAGAINTLNVNWACITPTVAGILDPETVPTLTNLTLAGEAVTQQVVDRWAGSPHLQGFNNCYGPAECTIYCSWNGSVGQPGMSPANIGRGLASKLWLVDEANHNQLAPLGAVGELVVEGPLVAQGYLHVDSDAFIMDPAWAPTGDRRMYKTGDLARFNPDGTLDYLGRKDAQVKLHGQRLELGEIEHHIARVSSVQSAMVLLARQGLSRGRLVAVLCLEHYASPTAGDEAVQLVGQAHREGVCAQITALRDSLAAVLPSYMVPSLWIPAPQLPVNSSLKIDRASIARWVDAIDDDILSSITRLTEPEEPTEILPAQSTSQVMRDVVARVLNLEPEEVNFNRSFISLGGDSISAMQTVSEARDHGMQVRVHDILKSRSLTQLLDRVKVEETADVGAALLDDPVDVPFALSPVQQLYFEVSSQQPTRFHQSFTLRLSSAISPERVPVALEELVARHTMLRARFRQKGNAWTQSVASLTPASFYLERCTVSRREEIAPKMAAAQQAIDIVSGPVFAAVLLASPEANLLFMTAHHLVMDMVSWRVIIQELEARLQSSGTAPPTLDGPLTPYQAWSRMQSDRALAIEPRKALPFRVPPTQPRFWALQATGNVYADVAQRTFALDESTTSHLLGDCNSLFRTEPVDLFIAAVLHSFGQTFPERPLPAVFNEGHGREPWDDEALDLSRTVGWFTTLLPLLVSDALSGVGSIAAQVSKLRSQLANGRDYFASRFLSPVGRQSFRSHTPIEVLFNYLGQYQQLERAEGAFQLESTADLDQTLTSDIGPQTPRLALFDISVLVMQGQARVTLAYNKKMKHLDRIEKWASTLEATLTEIAVQFPAMDLQRVLTSFPLLPTLTADELKGLRGELQSLGFDLDQVEDMYPCSPAQQGLLLSQQKATGVYEIAFRFAVRARGGLLVDPTKLEHAWHQVVARHAALRTIFLERGHLDEGGLHTQVVLRETDLPVAQLSCPDGEEVATLAAAVDQEPVVSKHLPRFTLCQNSGGGVFCQLEANHALIDAASISLIVRDLSLAYQDQLPDEPGPLYSSYIEYLQSVDQDAALEFWQTSLADVEPCLFPALDKYDEGFHADPDELRATKADFSPLAGHLHAFCRDNGVTLSSVFQMVWAIVLRSYTASDDVCFGFLAAGRDIPVPGIAECIGPFINILVSRLTTTPGDSLLDLALRMQDFYTSSLVHQHCSLAEIQHSLPLRHDSLFNTLMSIRRGSASSASAQVQTQAQEPAIAFDSTNSHDPTDYNIVANVVLSESEISVSLSHWRSKLSDWQAANILGTIKAAILSLLKSPTTPLGQVSLFSQRDEQLTRSWQHALPQPVLKSIPELFAQQVSAQPRAPAVDSWDGQLTYQELDSQSSRLALFLTHAGHVAAADMVPVCFEKSQWTIVAMLAVLKTGATCVPMDPSHPDHRLQSIATRVRAATILTSPAHQRRFTQSTRKTIAVDQQLMDGIPDNVTLTRLPTISPSALAFVMFTSGSTGEPKGIRLPHTTLGTSMRAHGAALLIGPGKRVFQFSGYGFDLSLQEIFTSLLFGACVCVPSEEQRINDLPATMERLRVNCATLTPTVVSLFRPADVPSLRHLVLAGEALRQETVDVWRPEASGLASLNNCYGPAECTIYCSWNGNVGRETTQRPANVGIPWACHHWVIDPSNHDVLAPVGCIGELLVEGPIVSEGYLDVTQNNPFIQDPQWSRAQDGGLGRRMYKTGDLVRYNEDGTLDYLGRKDTQVKVHGQRIELAEIEQAITASTPELRSATVDLVSGKLAAFFCYGEGEQHTNGTSATAQGPLLPVTSSLRAVLSRLEMTLSTLLPVYMAPSFYIPIQTLPVNTSGKTDRRRLKEWTTQLSEEELQHYALAQVTDKVPPTTVMEKKIQILWSILLEMPIESIGKLDNFLRIGGDSVNAMQLVAEARNARISLTVADIFKSPILQDMALAAKSHDPDTEESEPVEPFALIPSTESDSLIRQVGAQLTLPLDAIADIYPCAPMQEGLIALSAKQTDAYLNQTVFQLPSTIDIAAFKAAWELVYQQAEILRSRIVYIEGQGNLQVVCKGVIEWETASSLAGYSTGPCDYGTTLTRYAIVQEAGKDYFVWTAHHAVYDGWTTALVFNMLQQALSDAPVTPVRPYREFISYISRVPVVEQAAYWATLLEGSTPNSFPPAIRGEAGQRRGRQIADTVDVSLANDDGITRANTLRAAWGLVLAKYSSSREAIFGVTLTGRNAPVHQIDQVAGPTITTIPVRVAFDPSESVRDLLSRVQEQAIQSIPFEHTGLQQIRSISPDAHAACDFRTLMVVHQGSDELAEDKQVDGLTRIRTAADKESFHTYSTVLECSIRGDKVDLSVNYDQRVIGQAQMARVLAHFKSVLHRLQRTGNLDQAVSRVNALSKDDVLTIEAWNAEPPRRVDQCVHHAITVQAKQKPQAIAIHGWDGKFTYSQLDELSNRLAAHLVKLGVSAEQMVPICMEKSVWATVAMIAVWKAGGAYVALSPEYPTARREAIMSQLDAQVLVVSPATRASAGVDALHMVQVSASLLEELKYTPSEVDLANRCSPENLAYIIFTSGSTGVPKGVMIDHAAASSSIAAHGARMHFSAETRALQFAPYHFDACIAEIFTTLVHGGCVCVPSDDNRSPEIVHFMNEYQTNWAFFTPSFVRLVQPSRVHSLTTLVLGGEALQRDNIEAWAGHTNLMNGYGPTETCVFCVTRDILPTTAPTEAKLGFPVGSIGWIADVSNPDQLAPIGTVGELLVEGPTLARGYLHDEQKTAASFIINPSWSVADADPSITRRMYRTGDLVRYSDDGSINYVGRADSQIKLHGQRMEIGEVEGHLLADPAIHSALVLVPKLGLCAGRLVAVVSLADARVRAAGSPLELVETVDAHLTLRPRERLAHNLPPYMVPTVWLVVKDIPMNASDKLDRAAVSRWIHDLDQDTYESALSVGSEEADFAAKTSVEEALQSIVGRVLNLSPSQVPLNKSFISLGGDSITAMQVLSSCKAAGISVRMGDILQSSGIHELCKSARARNTTTMAVSEEVDKPFSLSPMQSFFFQLPVARLSHFNQSFFVRVAQPVDRDRLASAVRAVVHRHSMLRARFTKSQGQWSQMVSTDIDASYRLTHHAPVRPEAVEPILAAAQQGFDLEQGPLFAVDLIEVSGQDQPLLFLAAHHLVVDLVSWRVILADLEEALLNGQITAPTPLPFQHWVKLQAEYAAHNLSPNQISHGITPAADYSYWGMANTANIVRDTVKESMLLDAESTSNLLHMSDNAFRAEPVDVLMAAILHAFVQEFPARDAPALFTEGHGRQPWDDEIDLSRTVGWFTTMAPVHVAKGELATAVESIRQVKEARSRLSRHGWSYFTSRFANDAGIDAFAADWPMELTFNYLGQYQQLEAVDAFFKDEPRRQVTEASSDIDLDFPRFALIELSAVVVQGHLRLDVAFNQRMKHQDQIRHFASRSIQVLKAIADALPRFSPNPSIGDYPLLSLTENGLEVLHALIPQLGLSSIAEIEDVYPCTPMQQGLLIGQLRMKGSYEVEFLFEVESTHEPTVDVEKLLDAWQQVVQRHAILRTVFVTGLADNAAFSQVVLKVASPRTQRIQCSDDRAMHLLQSTPRIDHEELRPAHQLLLIVEEDRNRVLCRFEVNHALMDAVSMGVALQDLGAAYRGLLPSGTGPLYSAFVKHIHEMPKEEALSYWTGYLAGAPPCILPSHTGSSDEANQLHSVRFDVSPASTRRLRAFCERHSVTMPNLFQAVWGLVLRLFVATDDVCFGYMLSGRESPIDGIHDAVGPFVSMSVSRLHIAATQSVAFLAQKARDDYSAALQHQNCSLAEVQHALRNSGERLFNTMMSVQRAAAETSSQHGLAITHIGNHDPTEYEMAVSVSLSDDAAQVQLNHYTGRISSWQAENVADTFHALLRRVEEHGDQSIAAFNALSPRNELQLKEWNAEVPRARQECIHKLVEAQAAIQPEARAVHAWDAAFTYEQLDELSTRLSLYLTYMGVDAGSIVPLCFEKSAWTIVAMLAVLKVGAAFVCLDPAHPSERHKKIVLDIESSLILASAAQTERASSLADDTITVDRTSLDSLPQVNKKILERAHRSNRSQPSQPAVIIYTSGSTGEPKGVVLSHSNLATSMHAHGKALRISKESRILQFAAYVFDICIHDIFTSLTRGACICVPSDDQRVNELALAMQQMEVNYACITPTVARLLQPSALPSLKTLVLAGEAITQETLDVWGNSHLTSFHNCYGPAECTIFCAWNGNVGTAGMYPANVGRGLASRLWVVDPENQDHLMPIGCIGELVVGGPLVSQGYLHDEAKTTRAFITDPVWSATPGDRLYKTGDLVRYNQDGSLDYLGRKDTQVKIHGQRVELGEIEAQIRAASLLIREVSVDAVSPRDRPAPTRLAAFVCFAEDVAAQDHANEDGIAPLSDRQRAIVVDVLAALSQALPQHMLPSAVIPVREMPLNLSRKIDRSRLRQMGSSLSLDELVLFGPGQAEEKEAPTTPAEEQLRTLWADVLGLPAASIGRTDNFFRLGGDSIDAMRIVTLAQQAGWAISVSTLFRGGSLAETAVDMQTTSGEADPLSPEPFSLLPRAAPVSTLRQEAAAQCNVRREQVQDLYQATPLQEGLVALSQTQPGAYIHQNVFVLPPSLDLPRFQSAWDVVVNTTEILRTRLIYSADGTTLQVVLDEPPCWNHDGDLDAYLSRDREQSIGYGQPLSRYAIIDNAQTRHFVWTAHHAVYDGWSVALILNRLTTAYESQTVDPSPAFAGFIAYRQDLKPEQQEAYWRAQLDGCAPPNFPPQGTRSAEEEQQHRVFTQTLPFTQRKGSRSTASSLIRAAWALLVARYSGADEATFGSTLTGRNIPVAGIAGMVGPTIATVPVRVQLRQDESLQALLSRIQEQTTEMIGFEQMGLQNIRQLSPGAEQACSFRNLLVIQPGSDAEGPALPLGLERCDRASSGFHTLDLVLDVTTHTDRLEIQVEYDAGLLADKQMRRILHQFGHLLQQLNSLPLDRPVSSLSLASPEDEAEIRAWNSRRLRADRRLVQENFENEALLHPARPAVYGWDRSFTYGELDSAAEALSQHLVSLGAGRGSFVPVCFEKSAWTIVAMLAILKAGATVVALDASHPTSRHSLIISDVCATLILVGERQQHLFSEHTVHVLVVNAAVLESLPSAQHLPTEEPSASDIAFVIYTSGSTGVPKGVLLSHSAVSTSMGAHGSALNIGSSSRVLQFASYVFDISLQEVFTSLNRGACVCVPSEEQRVNDLEGFIREAQVNWACLTPTIASILSPTAVPTLQTLTLAGEAVTQKAVDVWRDHVQSFNNCYGPAECTIYCSWNGSLGEHGTKPFNIGRGLASHLWVVEPQDHDKLTPVGCAGELLIEGPLVTLGYLNDEEKTRESFIEDPRWALINDKRTGRRFYKTGDLVHYTSAGSLDYLGRKDHQLKIHGQRAEIGEIEHQLLRGGEFEHGLVLLPESGAARQRLVAVVSLAAASPGYERMQLVAGPDVAHAKSQLRRLRSRLVGDLPSYMNPSVWFIVSSIALNISRKVNRKLVSRWVEAMSEDSLQEANTLAADDEGTIVACSSNEAQLQQLVAQVLNRSPEQILLNRSFVSLGGDSITAMQLVARARAVQVQLTVRDILKSPDITRLATLVQTTEGPVSLAEETPDVQFALTPVQHMYFEMSGQQATHFNQSFFLRITHPVRPNQVADAIYQLVARHSMLRARFHKIEDHSTFTQLICSEIEGSYRYRRHEQLDRPAMAAVMAASERTLDITSGPVFSTDYFDSPGEQLIFLAAHHLVVDLVSWRILMQELEEYLQSGRLADSQPSVSFQSWSSLQAQYAHENLSIESVLPYEVPAANYQYWGLSSAENNYGTAARQSFTLSAEHTSALLGAANQAYNTDAVDLFLAALVYSFGQTFRNRETPSVFLEGHGREPMDASINLSSTVGWFTTMAPVHLSAADSSDIVETVRRLKDRRRHLVSNGWQYFTARYLASGPGTGNAFPDHLPMEILFNYMGQYQQLERTDALLREEPRTDLPGVEDIAGPVTRLAFFEVSAVIIHGIARFDFTFSDQMRHQTEISHWIESFQESLTEAATVLPVMSPEKTLSDFPLMSLTYSSLDRLRKGTLADAGLLDLGAVEELYPCSPMQQGLLLSQSKADGVYQLRFTFEVSSKQTTVTAQRLFDAWQQVVDQQPILRTFFIDAVSPNALFDQVVLSNLVARTHLRKCTDKDLGGLFDTPQPRDDDNKLQPPHRLVIFETETRLVCSWEMSHAIVDAFSLGMILGQVTEAYQGPLQAPPARFSDYIRHIQAKDLGSDLEYWKTYLNSVEPCHLPLDGAAGHRAHLRSQTVDLNVEPSALHAFCQAHGVTIANLFQTAWALVLNAVTGSEDVCFGYLATGREALDPALSEVLGPLINMLVCRVVAAPAKQLRQLVQEVQSNYVTSLGHQDCSLAQIQHALKLSGTPLFNTMMSIQPTGAPSGDADSLLRFRSIDSQDPTEYDVAVNVGFSATEINITLNYWAPALSDWQATNVCHTLDAVLRAIVADPSQLAGSMDLFTDCHSAHLAAMIASQTSPQPVESTIPAMFADQVALHPSAPAICAWDGNLTFRHLDTVSDQIAELLVSRGVAPEVMVPTCFDKSVWYTVAALSVMKAGGAWVALDPSHPPARHEAILQDTSATVVLTSSSYRDRFAAHAAHVICLDQALVDSLPPPGSLPSSLPCAQPSHLAYVVFTSGSTGTPKGIMVEHGSVCSSMVAHGAVLKIGPGDRVFQFSAHVFDLSIQEIFTSLIHGACVCVPSDSQRVNDLPGAMRQLDVTAATLTPTVCSTFKPADVPSLRLLIFGGEAGNQKAHDLWRGIPMLANCYGPAEATIYCVCNTELSTSSHAVTNIGMPTGCRPWVVHPTDHHRLVPVGCVGELVIEGPLISRGYLNDLAKTNAVFVQDLAWANAQRSSSSSSSSSSTPRRFYKTGDLVHYHADGTLQYLGRKDSQVKVHGHRIELGEVETHIKSLIPNVSQVAVERVQPPGRADRTLAAFICFSETISVAQESSDELLLRMTDSMRSTLASHLEALVHAMPAYMIPTLFVPLRHLPLNLSAKADRSKLRRLLDHASVEALQTYRLASESPKQPPSSPLESRLHTLWSQVLDLPTHAIGVTDPFVQLGGDSITAMYLVSAAREAGLAFSVAELFQAQTISQVARIAEYISEDDRTSGSDSVEPFTLIDDGNISLDSLLDEVTAQFDFE</sequence>
<dbReference type="InterPro" id="IPR009081">
    <property type="entry name" value="PP-bd_ACP"/>
</dbReference>
<evidence type="ECO:0000313" key="8">
    <source>
        <dbReference type="Proteomes" id="UP000184073"/>
    </source>
</evidence>
<dbReference type="PROSITE" id="PS00455">
    <property type="entry name" value="AMP_BINDING"/>
    <property type="match status" value="6"/>
</dbReference>
<dbReference type="Gene3D" id="2.30.38.10">
    <property type="entry name" value="Luciferase, Domain 3"/>
    <property type="match status" value="1"/>
</dbReference>
<dbReference type="Pfam" id="PF00550">
    <property type="entry name" value="PP-binding"/>
    <property type="match status" value="6"/>
</dbReference>
<dbReference type="InterPro" id="IPR036736">
    <property type="entry name" value="ACP-like_sf"/>
</dbReference>
<evidence type="ECO:0000259" key="6">
    <source>
        <dbReference type="PROSITE" id="PS50075"/>
    </source>
</evidence>
<keyword evidence="2" id="KW-0597">Phosphoprotein</keyword>
<evidence type="ECO:0000256" key="1">
    <source>
        <dbReference type="ARBA" id="ARBA00022450"/>
    </source>
</evidence>
<feature type="domain" description="Carrier" evidence="6">
    <location>
        <begin position="2129"/>
        <end position="2205"/>
    </location>
</feature>
<dbReference type="InterPro" id="IPR000873">
    <property type="entry name" value="AMP-dep_synth/lig_dom"/>
</dbReference>